<proteinExistence type="predicted"/>
<evidence type="ECO:0000313" key="3">
    <source>
        <dbReference type="Proteomes" id="UP001194746"/>
    </source>
</evidence>
<dbReference type="EMBL" id="VCAU01000018">
    <property type="protein sequence ID" value="KAF9891496.1"/>
    <property type="molecule type" value="Genomic_DNA"/>
</dbReference>
<feature type="chain" id="PRO_5042070486" evidence="1">
    <location>
        <begin position="20"/>
        <end position="314"/>
    </location>
</feature>
<organism evidence="2 3">
    <name type="scientific">Aspergillus nanangensis</name>
    <dbReference type="NCBI Taxonomy" id="2582783"/>
    <lineage>
        <taxon>Eukaryota</taxon>
        <taxon>Fungi</taxon>
        <taxon>Dikarya</taxon>
        <taxon>Ascomycota</taxon>
        <taxon>Pezizomycotina</taxon>
        <taxon>Eurotiomycetes</taxon>
        <taxon>Eurotiomycetidae</taxon>
        <taxon>Eurotiales</taxon>
        <taxon>Aspergillaceae</taxon>
        <taxon>Aspergillus</taxon>
        <taxon>Aspergillus subgen. Circumdati</taxon>
    </lineage>
</organism>
<evidence type="ECO:0000256" key="1">
    <source>
        <dbReference type="SAM" id="SignalP"/>
    </source>
</evidence>
<keyword evidence="1" id="KW-0732">Signal</keyword>
<sequence>MTVHSIYTLLVPLTPVVLGKEDEHYDPALNYRPKNVTGLDYYYYPWRGSYYNGSVTFTISSIAIREDYNYDDEKLCSRLSNGYTYTFSYPGILGITPTEGKDERPGNTNTLNIILSTSYSNFTKYFTHYTSNSGMQNFDEYWVFQSIELDGVGGSPFRVLGTLDPDEKTYPGFRMNMSSCTEPVSWWDALWASEEWDDEGMGVQDPALTVTFDSHSSSFVLKGYIFAGVLHEEEEEQTLPIVAELAVEFRGRHDDARSDILNEGVPVTWTPTVGFGNNSKNLDYGTASSGVGYGILRGDWAWAVVGVVVGSWFL</sequence>
<accession>A0AAD4CRN9</accession>
<gene>
    <name evidence="2" type="ORF">FE257_003963</name>
</gene>
<reference evidence="2" key="2">
    <citation type="submission" date="2020-02" db="EMBL/GenBank/DDBJ databases">
        <authorList>
            <person name="Gilchrist C.L.M."/>
            <person name="Chooi Y.-H."/>
        </authorList>
    </citation>
    <scope>NUCLEOTIDE SEQUENCE</scope>
    <source>
        <strain evidence="2">MST-FP2251</strain>
    </source>
</reference>
<name>A0AAD4CRN9_ASPNN</name>
<reference evidence="2" key="1">
    <citation type="journal article" date="2019" name="Beilstein J. Org. Chem.">
        <title>Nanangenines: drimane sesquiterpenoids as the dominant metabolite cohort of a novel Australian fungus, Aspergillus nanangensis.</title>
        <authorList>
            <person name="Lacey H.J."/>
            <person name="Gilchrist C.L.M."/>
            <person name="Crombie A."/>
            <person name="Kalaitzis J.A."/>
            <person name="Vuong D."/>
            <person name="Rutledge P.J."/>
            <person name="Turner P."/>
            <person name="Pitt J.I."/>
            <person name="Lacey E."/>
            <person name="Chooi Y.H."/>
            <person name="Piggott A.M."/>
        </authorList>
    </citation>
    <scope>NUCLEOTIDE SEQUENCE</scope>
    <source>
        <strain evidence="2">MST-FP2251</strain>
    </source>
</reference>
<evidence type="ECO:0000313" key="2">
    <source>
        <dbReference type="EMBL" id="KAF9891496.1"/>
    </source>
</evidence>
<protein>
    <submittedName>
        <fullName evidence="2">Uncharacterized protein</fullName>
    </submittedName>
</protein>
<dbReference type="Proteomes" id="UP001194746">
    <property type="component" value="Unassembled WGS sequence"/>
</dbReference>
<keyword evidence="3" id="KW-1185">Reference proteome</keyword>
<feature type="signal peptide" evidence="1">
    <location>
        <begin position="1"/>
        <end position="19"/>
    </location>
</feature>
<comment type="caution">
    <text evidence="2">The sequence shown here is derived from an EMBL/GenBank/DDBJ whole genome shotgun (WGS) entry which is preliminary data.</text>
</comment>
<dbReference type="AlphaFoldDB" id="A0AAD4CRN9"/>